<name>A0A1G6G9C1_BACOV</name>
<reference evidence="4 5" key="1">
    <citation type="submission" date="2016-10" db="EMBL/GenBank/DDBJ databases">
        <authorList>
            <person name="de Groot N.N."/>
        </authorList>
    </citation>
    <scope>NUCLEOTIDE SEQUENCE [LARGE SCALE GENOMIC DNA]</scope>
    <source>
        <strain evidence="4 5">NLAE-zl-C500</strain>
    </source>
</reference>
<sequence>MKKITKLISVIGFILCLSACQEIREVSYEQLRGGFTNLPDSIQTSVYWHWISGNISKEGVIKDLESMKQAGINRAFIANIGLSAAEAPIGDVQIFSDEWWEILHAALKKATELNIEIGIFNSPGWSQAGGPWIKPEQSMRYLASVGTQVKGGQAIEVMLPKTNPNFQDVKVLAYPSVKSKATILNPANCTVSSSPAITAIHYLIDGETATEIRFGNQSEVVIDFKSHDTVALRSLRLLTSAAPIHCQAVLQMNDNGEYKEIKQFSIERYNDNLAVGFDPYAPIAISFPTASGKDFRLSLSGLNPNSGIREITLSSAPVVESYSEKTFAKMYQTPLPYWNEYQWPVQAVVDDPALIVQPEQVKDITACMKGNKLSWDAPDGEWEIVRMGMVPTYVENGPALKDGIGLEVDKMSKEHLRSHFDAFIGEIYKRIPEADRKTWKVVVADSYEKGGQNFTDDFLESFEKKYGYSALPFLPVYNGVVVESEDASDRFLWDMRKMVAERLSYDHIGELTRLSHQYGMTTWLENYGHWGFSGEFLQYGGQADEVAGEFWSEGELGNIENRAASSCGHIYGKQKISSESFTCGGMAYSRYPATMKQRGDLFFSEGINNTLLHVYISQKAEGKLPGLNAPYSNEFNRFNTWYSQLDLFTDYLKRCNFMLQQGLNVADICYFIGEDTPKMTGVTNPPLPKGYQFDYINAEVILRDMTVKDGLLTLPHGTSYRIMVLPELETMRPELLTKITQLVKDGGVILGPKPNRSPSLQDFPEADKKVQEMANALWGNVDGIKVKSGNYGNGMILSGMNMHEALELVHCIPDCALTKDIPVVYGHRSIGDMDVYFLSNQSSEKVVFSPEFRVTNKQPELWEPTTGAIRLLKKYERNANATVIPLELEPLESIFVVFAKEVSSSSLVNDTDTNYPEPQTIATLAGPWTVSFDKSQKGPQAPVVFQSLYDWSTSKEDAIRYYSGTAVYRTEFTLKDIVPNSPLFINLNEVAVMAKVKVNGQYIGGVWTPPYRLNISEAIKQGTNKVEIEVVNTWVNRLIGDSKLPVEERPTWTPNNPWNSSSPLQKSGLIEPVVIESITY</sequence>
<dbReference type="EMBL" id="FMYE01000039">
    <property type="protein sequence ID" value="SDB78365.1"/>
    <property type="molecule type" value="Genomic_DNA"/>
</dbReference>
<dbReference type="PANTHER" id="PTHR43817:SF1">
    <property type="entry name" value="HYDROLASE, FAMILY 43, PUTATIVE (AFU_ORTHOLOGUE AFUA_3G01660)-RELATED"/>
    <property type="match status" value="1"/>
</dbReference>
<dbReference type="GO" id="GO:0004553">
    <property type="term" value="F:hydrolase activity, hydrolyzing O-glycosyl compounds"/>
    <property type="evidence" value="ECO:0007669"/>
    <property type="project" value="UniProtKB-ARBA"/>
</dbReference>
<proteinExistence type="predicted"/>
<feature type="domain" description="Beta-mannosidase-like galactose-binding" evidence="3">
    <location>
        <begin position="958"/>
        <end position="1037"/>
    </location>
</feature>
<organism evidence="4 5">
    <name type="scientific">Bacteroides ovatus</name>
    <dbReference type="NCBI Taxonomy" id="28116"/>
    <lineage>
        <taxon>Bacteria</taxon>
        <taxon>Pseudomonadati</taxon>
        <taxon>Bacteroidota</taxon>
        <taxon>Bacteroidia</taxon>
        <taxon>Bacteroidales</taxon>
        <taxon>Bacteroidaceae</taxon>
        <taxon>Bacteroides</taxon>
    </lineage>
</organism>
<keyword evidence="1" id="KW-0732">Signal</keyword>
<protein>
    <submittedName>
        <fullName evidence="4">Alpha-L-rhamnosidase</fullName>
    </submittedName>
</protein>
<dbReference type="AlphaFoldDB" id="A0A1G6G9C1"/>
<gene>
    <name evidence="4" type="ORF">SAMN05192581_103924</name>
</gene>
<evidence type="ECO:0000256" key="1">
    <source>
        <dbReference type="ARBA" id="ARBA00022729"/>
    </source>
</evidence>
<dbReference type="SUPFAM" id="SSF49785">
    <property type="entry name" value="Galactose-binding domain-like"/>
    <property type="match status" value="1"/>
</dbReference>
<dbReference type="InterPro" id="IPR054593">
    <property type="entry name" value="Beta-mannosidase-like_N2"/>
</dbReference>
<dbReference type="Gene3D" id="2.60.120.260">
    <property type="entry name" value="Galactose-binding domain-like"/>
    <property type="match status" value="1"/>
</dbReference>
<dbReference type="PANTHER" id="PTHR43817">
    <property type="entry name" value="GLYCOSYL HYDROLASE"/>
    <property type="match status" value="1"/>
</dbReference>
<keyword evidence="2" id="KW-0378">Hydrolase</keyword>
<dbReference type="Proteomes" id="UP000183670">
    <property type="component" value="Unassembled WGS sequence"/>
</dbReference>
<dbReference type="InterPro" id="IPR008979">
    <property type="entry name" value="Galactose-bd-like_sf"/>
</dbReference>
<dbReference type="RefSeq" id="WP_074559174.1">
    <property type="nucleotide sequence ID" value="NZ_FMYE01000039.1"/>
</dbReference>
<evidence type="ECO:0000256" key="2">
    <source>
        <dbReference type="ARBA" id="ARBA00022801"/>
    </source>
</evidence>
<evidence type="ECO:0000313" key="5">
    <source>
        <dbReference type="Proteomes" id="UP000183670"/>
    </source>
</evidence>
<dbReference type="Pfam" id="PF17132">
    <property type="entry name" value="Glyco_hydro_106"/>
    <property type="match status" value="1"/>
</dbReference>
<evidence type="ECO:0000259" key="3">
    <source>
        <dbReference type="Pfam" id="PF22666"/>
    </source>
</evidence>
<evidence type="ECO:0000313" key="4">
    <source>
        <dbReference type="EMBL" id="SDB78365.1"/>
    </source>
</evidence>
<dbReference type="Pfam" id="PF22666">
    <property type="entry name" value="Glyco_hydro_2_N2"/>
    <property type="match status" value="1"/>
</dbReference>
<accession>A0A1G6G9C1</accession>
<dbReference type="NCBIfam" id="NF045579">
    <property type="entry name" value="rhamnoside_JR"/>
    <property type="match status" value="1"/>
</dbReference>